<evidence type="ECO:0008006" key="4">
    <source>
        <dbReference type="Google" id="ProtNLM"/>
    </source>
</evidence>
<dbReference type="EMBL" id="GGEC01063619">
    <property type="protein sequence ID" value="MBX44103.1"/>
    <property type="molecule type" value="Transcribed_RNA"/>
</dbReference>
<dbReference type="PANTHER" id="PTHR34277">
    <property type="entry name" value="CLAVATA3/ESR (CLE)-RELATED PROTEIN 26"/>
    <property type="match status" value="1"/>
</dbReference>
<proteinExistence type="predicted"/>
<reference evidence="3" key="1">
    <citation type="submission" date="2018-02" db="EMBL/GenBank/DDBJ databases">
        <title>Rhizophora mucronata_Transcriptome.</title>
        <authorList>
            <person name="Meera S.P."/>
            <person name="Sreeshan A."/>
            <person name="Augustine A."/>
        </authorList>
    </citation>
    <scope>NUCLEOTIDE SEQUENCE</scope>
    <source>
        <tissue evidence="3">Leaf</tissue>
    </source>
</reference>
<feature type="region of interest" description="Disordered" evidence="1">
    <location>
        <begin position="81"/>
        <end position="106"/>
    </location>
</feature>
<keyword evidence="2" id="KW-0812">Transmembrane</keyword>
<sequence length="106" mass="11653">MSKRHLFPSMGSSSGSLFFKVLIGAIAMVGFVWVLLVGTLESGATRQTTTTSIMPTKDELVVGKEKLVYVPELDFNYMMSKRKVPNGPDPIHNRRAGNSKRPPGRS</sequence>
<dbReference type="AlphaFoldDB" id="A0A2P2NNP3"/>
<protein>
    <recommendedName>
        <fullName evidence="4">CLAVATA3/ESR (CLE)-related protein 25</fullName>
    </recommendedName>
</protein>
<dbReference type="InterPro" id="IPR039316">
    <property type="entry name" value="CLE25/26"/>
</dbReference>
<dbReference type="PANTHER" id="PTHR34277:SF2">
    <property type="entry name" value="CLAVATA3_ESR (CLE)-RELATED PROTEIN 26"/>
    <property type="match status" value="1"/>
</dbReference>
<evidence type="ECO:0000256" key="1">
    <source>
        <dbReference type="SAM" id="MobiDB-lite"/>
    </source>
</evidence>
<feature type="transmembrane region" description="Helical" evidence="2">
    <location>
        <begin position="21"/>
        <end position="40"/>
    </location>
</feature>
<feature type="compositionally biased region" description="Basic residues" evidence="1">
    <location>
        <begin position="93"/>
        <end position="106"/>
    </location>
</feature>
<evidence type="ECO:0000256" key="2">
    <source>
        <dbReference type="SAM" id="Phobius"/>
    </source>
</evidence>
<keyword evidence="2" id="KW-0472">Membrane</keyword>
<name>A0A2P2NNP3_RHIMU</name>
<accession>A0A2P2NNP3</accession>
<organism evidence="3">
    <name type="scientific">Rhizophora mucronata</name>
    <name type="common">Asiatic mangrove</name>
    <dbReference type="NCBI Taxonomy" id="61149"/>
    <lineage>
        <taxon>Eukaryota</taxon>
        <taxon>Viridiplantae</taxon>
        <taxon>Streptophyta</taxon>
        <taxon>Embryophyta</taxon>
        <taxon>Tracheophyta</taxon>
        <taxon>Spermatophyta</taxon>
        <taxon>Magnoliopsida</taxon>
        <taxon>eudicotyledons</taxon>
        <taxon>Gunneridae</taxon>
        <taxon>Pentapetalae</taxon>
        <taxon>rosids</taxon>
        <taxon>fabids</taxon>
        <taxon>Malpighiales</taxon>
        <taxon>Rhizophoraceae</taxon>
        <taxon>Rhizophora</taxon>
    </lineage>
</organism>
<keyword evidence="2" id="KW-1133">Transmembrane helix</keyword>
<evidence type="ECO:0000313" key="3">
    <source>
        <dbReference type="EMBL" id="MBX44103.1"/>
    </source>
</evidence>